<name>A0A1Y2MFR9_EPING</name>
<dbReference type="Proteomes" id="UP000193240">
    <property type="component" value="Unassembled WGS sequence"/>
</dbReference>
<keyword evidence="3" id="KW-1185">Reference proteome</keyword>
<evidence type="ECO:0000313" key="3">
    <source>
        <dbReference type="Proteomes" id="UP000193240"/>
    </source>
</evidence>
<gene>
    <name evidence="2" type="ORF">B5807_00631</name>
</gene>
<keyword evidence="1" id="KW-1133">Transmembrane helix</keyword>
<proteinExistence type="predicted"/>
<dbReference type="OMA" id="RMASIWL"/>
<evidence type="ECO:0000313" key="2">
    <source>
        <dbReference type="EMBL" id="OSS54975.1"/>
    </source>
</evidence>
<feature type="transmembrane region" description="Helical" evidence="1">
    <location>
        <begin position="169"/>
        <end position="187"/>
    </location>
</feature>
<dbReference type="EMBL" id="KZ107838">
    <property type="protein sequence ID" value="OSS54975.1"/>
    <property type="molecule type" value="Genomic_DNA"/>
</dbReference>
<keyword evidence="1" id="KW-0472">Membrane</keyword>
<evidence type="ECO:0000256" key="1">
    <source>
        <dbReference type="SAM" id="Phobius"/>
    </source>
</evidence>
<organism evidence="2 3">
    <name type="scientific">Epicoccum nigrum</name>
    <name type="common">Soil fungus</name>
    <name type="synonym">Epicoccum purpurascens</name>
    <dbReference type="NCBI Taxonomy" id="105696"/>
    <lineage>
        <taxon>Eukaryota</taxon>
        <taxon>Fungi</taxon>
        <taxon>Dikarya</taxon>
        <taxon>Ascomycota</taxon>
        <taxon>Pezizomycotina</taxon>
        <taxon>Dothideomycetes</taxon>
        <taxon>Pleosporomycetidae</taxon>
        <taxon>Pleosporales</taxon>
        <taxon>Pleosporineae</taxon>
        <taxon>Didymellaceae</taxon>
        <taxon>Epicoccum</taxon>
    </lineage>
</organism>
<dbReference type="AlphaFoldDB" id="A0A1Y2MFR9"/>
<feature type="transmembrane region" description="Helical" evidence="1">
    <location>
        <begin position="139"/>
        <end position="157"/>
    </location>
</feature>
<protein>
    <submittedName>
        <fullName evidence="2">Uncharacterized protein</fullName>
    </submittedName>
</protein>
<sequence>MASTIIPIVAEVHFHHFSISKDETNAAIMSRMRELSVRDSPVAHKSMRNIRNIILMRQPAVGMGLVLKVNDLEAQTTSIQVYKVKKDDTLTKLLFGSAPISESGSLYAYLVDALQEDHADYTMVCCFYHTFSGRMASIWLLRALLIAILLGLGVGIGSGDGKLRLDAGAGALAFLTSIHLSIFLGMMY</sequence>
<keyword evidence="1" id="KW-0812">Transmembrane</keyword>
<accession>A0A1Y2MFR9</accession>
<dbReference type="InParanoid" id="A0A1Y2MFR9"/>
<reference evidence="2 3" key="1">
    <citation type="journal article" date="2017" name="Genome Announc.">
        <title>Genome sequence of the saprophytic ascomycete Epicoccum nigrum ICMP 19927 strain isolated from New Zealand.</title>
        <authorList>
            <person name="Fokin M."/>
            <person name="Fleetwood D."/>
            <person name="Weir B.S."/>
            <person name="Villas-Boas S.G."/>
        </authorList>
    </citation>
    <scope>NUCLEOTIDE SEQUENCE [LARGE SCALE GENOMIC DNA]</scope>
    <source>
        <strain evidence="2 3">ICMP 19927</strain>
    </source>
</reference>